<evidence type="ECO:0000256" key="1">
    <source>
        <dbReference type="ARBA" id="ARBA00023002"/>
    </source>
</evidence>
<evidence type="ECO:0000259" key="3">
    <source>
        <dbReference type="Pfam" id="PF00171"/>
    </source>
</evidence>
<sequence>MNDMASGATLARSRDNAPNTSEADVERIVERARAAQRRFEQAGQETLDIAAAAAAWAIMEPQRNRRLADLSVRDTGLGNADDKFRKNQRKTLGLLRDLHGVATTGVIARDEEHGIVEIARAVGVVAAITPSTNPAATPANKIINALKCGNAVIVAPSPKGHSSCALLIDFIHAEFAKAGLDPDLVQMLPQPIGKASTAALMKLADLVVATGSQNNVRMAYTSGTPAFGVGAGNVASIVTARANPDDAARKIAMSKTFDNATSCSSENSVVIEEAICARMLEALSNQGGVMLDAAQKARLRAALWRDGKLSARCTARDAATIAREAGLDEIAAREPKFLMVEETGYGADYPFSGEKLSPVLTVYRARDVGHAIEIVRGIYGYMGAGHSVGVHGADDALAVTLGTQLPVARVIVDQAHCLATGGNFDNGLPFSLSMGCGTWGGNNFSSNLGYRQYLNVTRIAYRIAERVPDVDALLGDYFRRVGR</sequence>
<organism evidence="4 5">
    <name type="scientific">Caballeronia catudaia</name>
    <dbReference type="NCBI Taxonomy" id="1777136"/>
    <lineage>
        <taxon>Bacteria</taxon>
        <taxon>Pseudomonadati</taxon>
        <taxon>Pseudomonadota</taxon>
        <taxon>Betaproteobacteria</taxon>
        <taxon>Burkholderiales</taxon>
        <taxon>Burkholderiaceae</taxon>
        <taxon>Caballeronia</taxon>
    </lineage>
</organism>
<reference evidence="4" key="1">
    <citation type="submission" date="2016-01" db="EMBL/GenBank/DDBJ databases">
        <authorList>
            <person name="Peeters C."/>
        </authorList>
    </citation>
    <scope>NUCLEOTIDE SEQUENCE [LARGE SCALE GENOMIC DNA]</scope>
    <source>
        <strain evidence="4">LMG 29318</strain>
    </source>
</reference>
<feature type="domain" description="Aldehyde dehydrogenase" evidence="3">
    <location>
        <begin position="17"/>
        <end position="285"/>
    </location>
</feature>
<dbReference type="RefSeq" id="WP_061125173.1">
    <property type="nucleotide sequence ID" value="NZ_FCOF02000013.1"/>
</dbReference>
<dbReference type="GO" id="GO:0016620">
    <property type="term" value="F:oxidoreductase activity, acting on the aldehyde or oxo group of donors, NAD or NADP as acceptor"/>
    <property type="evidence" value="ECO:0007669"/>
    <property type="project" value="InterPro"/>
</dbReference>
<protein>
    <submittedName>
        <fullName evidence="4">Aldehyde dehydrogenase</fullName>
    </submittedName>
</protein>
<dbReference type="EMBL" id="FCOF02000013">
    <property type="protein sequence ID" value="SAK68060.1"/>
    <property type="molecule type" value="Genomic_DNA"/>
</dbReference>
<dbReference type="OrthoDB" id="9815791at2"/>
<dbReference type="PANTHER" id="PTHR11699">
    <property type="entry name" value="ALDEHYDE DEHYDROGENASE-RELATED"/>
    <property type="match status" value="1"/>
</dbReference>
<dbReference type="InterPro" id="IPR016163">
    <property type="entry name" value="Ald_DH_C"/>
</dbReference>
<dbReference type="Pfam" id="PF00171">
    <property type="entry name" value="Aldedh"/>
    <property type="match status" value="1"/>
</dbReference>
<comment type="caution">
    <text evidence="4">The sequence shown here is derived from an EMBL/GenBank/DDBJ whole genome shotgun (WGS) entry which is preliminary data.</text>
</comment>
<dbReference type="InterPro" id="IPR015590">
    <property type="entry name" value="Aldehyde_DH_dom"/>
</dbReference>
<dbReference type="InterPro" id="IPR016161">
    <property type="entry name" value="Ald_DH/histidinol_DH"/>
</dbReference>
<name>A0A158BDT7_9BURK</name>
<evidence type="ECO:0000313" key="4">
    <source>
        <dbReference type="EMBL" id="SAK68060.1"/>
    </source>
</evidence>
<accession>A0A158BDT7</accession>
<keyword evidence="1" id="KW-0560">Oxidoreductase</keyword>
<evidence type="ECO:0000256" key="2">
    <source>
        <dbReference type="SAM" id="MobiDB-lite"/>
    </source>
</evidence>
<evidence type="ECO:0000313" key="5">
    <source>
        <dbReference type="Proteomes" id="UP000054870"/>
    </source>
</evidence>
<gene>
    <name evidence="4" type="ORF">AWB75_03317</name>
</gene>
<proteinExistence type="predicted"/>
<dbReference type="Gene3D" id="3.40.605.10">
    <property type="entry name" value="Aldehyde Dehydrogenase, Chain A, domain 1"/>
    <property type="match status" value="1"/>
</dbReference>
<dbReference type="SUPFAM" id="SSF53720">
    <property type="entry name" value="ALDH-like"/>
    <property type="match status" value="1"/>
</dbReference>
<dbReference type="InterPro" id="IPR016162">
    <property type="entry name" value="Ald_DH_N"/>
</dbReference>
<dbReference type="NCBIfam" id="NF047625">
    <property type="entry name" value="AcylSulfactDhSauS"/>
    <property type="match status" value="1"/>
</dbReference>
<dbReference type="Gene3D" id="3.40.309.10">
    <property type="entry name" value="Aldehyde Dehydrogenase, Chain A, domain 2"/>
    <property type="match status" value="1"/>
</dbReference>
<dbReference type="Proteomes" id="UP000054870">
    <property type="component" value="Unassembled WGS sequence"/>
</dbReference>
<feature type="region of interest" description="Disordered" evidence="2">
    <location>
        <begin position="1"/>
        <end position="24"/>
    </location>
</feature>
<dbReference type="AlphaFoldDB" id="A0A158BDT7"/>
<keyword evidence="5" id="KW-1185">Reference proteome</keyword>